<sequence length="132" mass="14725">MAKDMVFLACLLIMAMGILSGVLGIQAEIAQDTAIRRKTACVFIEEQTACRQTACSLQLKDRHVRLRTLKEDEDPLIIETIPSDDEWIVGDVQSDANTNENLNNSEGEKIERSTQKQGQSIRKPTFSQRGTS</sequence>
<proteinExistence type="predicted"/>
<dbReference type="EMBL" id="JABTTQ020001221">
    <property type="protein sequence ID" value="KAK6133335.1"/>
    <property type="molecule type" value="Genomic_DNA"/>
</dbReference>
<keyword evidence="2" id="KW-0732">Signal</keyword>
<feature type="signal peptide" evidence="2">
    <location>
        <begin position="1"/>
        <end position="24"/>
    </location>
</feature>
<comment type="caution">
    <text evidence="3">The sequence shown here is derived from an EMBL/GenBank/DDBJ whole genome shotgun (WGS) entry which is preliminary data.</text>
</comment>
<evidence type="ECO:0008006" key="5">
    <source>
        <dbReference type="Google" id="ProtNLM"/>
    </source>
</evidence>
<name>A0ABR0VG38_REHGL</name>
<dbReference type="Proteomes" id="UP001318860">
    <property type="component" value="Unassembled WGS sequence"/>
</dbReference>
<evidence type="ECO:0000313" key="3">
    <source>
        <dbReference type="EMBL" id="KAK6133335.1"/>
    </source>
</evidence>
<accession>A0ABR0VG38</accession>
<gene>
    <name evidence="3" type="ORF">DH2020_032906</name>
</gene>
<keyword evidence="4" id="KW-1185">Reference proteome</keyword>
<feature type="compositionally biased region" description="Polar residues" evidence="1">
    <location>
        <begin position="94"/>
        <end position="105"/>
    </location>
</feature>
<evidence type="ECO:0000313" key="4">
    <source>
        <dbReference type="Proteomes" id="UP001318860"/>
    </source>
</evidence>
<evidence type="ECO:0000256" key="1">
    <source>
        <dbReference type="SAM" id="MobiDB-lite"/>
    </source>
</evidence>
<reference evidence="3 4" key="1">
    <citation type="journal article" date="2021" name="Comput. Struct. Biotechnol. J.">
        <title>De novo genome assembly of the potent medicinal plant Rehmannia glutinosa using nanopore technology.</title>
        <authorList>
            <person name="Ma L."/>
            <person name="Dong C."/>
            <person name="Song C."/>
            <person name="Wang X."/>
            <person name="Zheng X."/>
            <person name="Niu Y."/>
            <person name="Chen S."/>
            <person name="Feng W."/>
        </authorList>
    </citation>
    <scope>NUCLEOTIDE SEQUENCE [LARGE SCALE GENOMIC DNA]</scope>
    <source>
        <strain evidence="3">DH-2019</strain>
    </source>
</reference>
<evidence type="ECO:0000256" key="2">
    <source>
        <dbReference type="SAM" id="SignalP"/>
    </source>
</evidence>
<feature type="region of interest" description="Disordered" evidence="1">
    <location>
        <begin position="92"/>
        <end position="132"/>
    </location>
</feature>
<feature type="chain" id="PRO_5046264882" description="Secreted protein" evidence="2">
    <location>
        <begin position="25"/>
        <end position="132"/>
    </location>
</feature>
<organism evidence="3 4">
    <name type="scientific">Rehmannia glutinosa</name>
    <name type="common">Chinese foxglove</name>
    <dbReference type="NCBI Taxonomy" id="99300"/>
    <lineage>
        <taxon>Eukaryota</taxon>
        <taxon>Viridiplantae</taxon>
        <taxon>Streptophyta</taxon>
        <taxon>Embryophyta</taxon>
        <taxon>Tracheophyta</taxon>
        <taxon>Spermatophyta</taxon>
        <taxon>Magnoliopsida</taxon>
        <taxon>eudicotyledons</taxon>
        <taxon>Gunneridae</taxon>
        <taxon>Pentapetalae</taxon>
        <taxon>asterids</taxon>
        <taxon>lamiids</taxon>
        <taxon>Lamiales</taxon>
        <taxon>Orobanchaceae</taxon>
        <taxon>Rehmannieae</taxon>
        <taxon>Rehmannia</taxon>
    </lineage>
</organism>
<protein>
    <recommendedName>
        <fullName evidence="5">Secreted protein</fullName>
    </recommendedName>
</protein>
<feature type="compositionally biased region" description="Polar residues" evidence="1">
    <location>
        <begin position="115"/>
        <end position="132"/>
    </location>
</feature>